<dbReference type="EMBL" id="ML769440">
    <property type="protein sequence ID" value="KAE9401955.1"/>
    <property type="molecule type" value="Genomic_DNA"/>
</dbReference>
<protein>
    <submittedName>
        <fullName evidence="1">Uncharacterized protein</fullName>
    </submittedName>
</protein>
<name>A0A6A4HZD2_9AGAR</name>
<organism evidence="1 2">
    <name type="scientific">Gymnopus androsaceus JB14</name>
    <dbReference type="NCBI Taxonomy" id="1447944"/>
    <lineage>
        <taxon>Eukaryota</taxon>
        <taxon>Fungi</taxon>
        <taxon>Dikarya</taxon>
        <taxon>Basidiomycota</taxon>
        <taxon>Agaricomycotina</taxon>
        <taxon>Agaricomycetes</taxon>
        <taxon>Agaricomycetidae</taxon>
        <taxon>Agaricales</taxon>
        <taxon>Marasmiineae</taxon>
        <taxon>Omphalotaceae</taxon>
        <taxon>Gymnopus</taxon>
    </lineage>
</organism>
<sequence>MAKARLEKIREYRVHVFKLSFLNIKRWFARAKKNKVNEIRAFCETAPKEMCYPGTRLLIPPAYQMLNVINVKNFDLTPPHTSAMKWAMSSFPHLNDLTDPKHVCKKNEFQAQILTLLTTSKVKVINPLHIKPFYDFIILDFCGIISKKGQISILYLERNNKSTQFQAL</sequence>
<dbReference type="Proteomes" id="UP000799118">
    <property type="component" value="Unassembled WGS sequence"/>
</dbReference>
<accession>A0A6A4HZD2</accession>
<gene>
    <name evidence="1" type="ORF">BT96DRAFT_937544</name>
</gene>
<reference evidence="1" key="1">
    <citation type="journal article" date="2019" name="Environ. Microbiol.">
        <title>Fungal ecological strategies reflected in gene transcription - a case study of two litter decomposers.</title>
        <authorList>
            <person name="Barbi F."/>
            <person name="Kohler A."/>
            <person name="Barry K."/>
            <person name="Baskaran P."/>
            <person name="Daum C."/>
            <person name="Fauchery L."/>
            <person name="Ihrmark K."/>
            <person name="Kuo A."/>
            <person name="LaButti K."/>
            <person name="Lipzen A."/>
            <person name="Morin E."/>
            <person name="Grigoriev I.V."/>
            <person name="Henrissat B."/>
            <person name="Lindahl B."/>
            <person name="Martin F."/>
        </authorList>
    </citation>
    <scope>NUCLEOTIDE SEQUENCE</scope>
    <source>
        <strain evidence="1">JB14</strain>
    </source>
</reference>
<evidence type="ECO:0000313" key="2">
    <source>
        <dbReference type="Proteomes" id="UP000799118"/>
    </source>
</evidence>
<dbReference type="AlphaFoldDB" id="A0A6A4HZD2"/>
<proteinExistence type="predicted"/>
<keyword evidence="2" id="KW-1185">Reference proteome</keyword>
<evidence type="ECO:0000313" key="1">
    <source>
        <dbReference type="EMBL" id="KAE9401955.1"/>
    </source>
</evidence>